<evidence type="ECO:0000259" key="7">
    <source>
        <dbReference type="Pfam" id="PF13361"/>
    </source>
</evidence>
<evidence type="ECO:0000259" key="6">
    <source>
        <dbReference type="Pfam" id="PF08378"/>
    </source>
</evidence>
<evidence type="ECO:0000313" key="9">
    <source>
        <dbReference type="EMBL" id="MBL0428433.1"/>
    </source>
</evidence>
<dbReference type="Pfam" id="PF13245">
    <property type="entry name" value="AAA_19"/>
    <property type="match status" value="1"/>
</dbReference>
<sequence>MAIFPQGKTRVIERSRGGERRLLEALARKLEDDYTVWHNIPIMGSGREPDVVLLHPRRGLLVLEVKDWKRRTILDANPMRVQIETERGRVSTMHPVAQARGYMLELTHQLQKIPELLHPEGRHRGQLLLPWGWGAVLNGIRRREVEGDASFASVFEPHKVLLWDDLAEDVDAMAFQERLWGMFNVQWQHPLSLPQMNIVRGLLFPELRIGAQRMLPLADTPSRLVVQDVLQVMDLHQETVARNLGEGHRVIHGPAGSGKTMILVFRAVQLAAAARPDKPILVLCYNRDLATRIETMLRLKGVGAAVQVSTFHAWAMDLIRTYQLGTIRSGALTSEDYEALARLACEGITSARVPKGQYTALLIDEAHDLADEWLAAAVQMVDPATKSLLVLYDDAQSIYHQRGRRRTSFARLGIEAQGRTEILRVNYRNTTEVLALAIECAQGILEAGQTGVAEEVPLVMPQSAGRSGPVPMFLSFHSGREEASGVAHQIRELLAHGRDPGDIAVLARYRAALDGVRAALESEGVRCTPAKNERRRREQGAPEVTLTTFHSSKGLEFPCVFVVGIDRIDDAQANRVEELRLLYVAMTRATHSLVLTAVGSSRLTRHVEQALARVKAAWA</sequence>
<keyword evidence="2" id="KW-0378">Hydrolase</keyword>
<reference evidence="9 10" key="1">
    <citation type="journal article" date="2017" name="Int. J. Syst. Evol. Microbiol.">
        <title>Ramlibacter alkalitolerans sp. nov., alkali-tolerant bacterium isolated from soil of ginseng.</title>
        <authorList>
            <person name="Lee D.H."/>
            <person name="Cha C.J."/>
        </authorList>
    </citation>
    <scope>NUCLEOTIDE SEQUENCE [LARGE SCALE GENOMIC DNA]</scope>
    <source>
        <strain evidence="9 10">KACC 19305</strain>
    </source>
</reference>
<dbReference type="Gene3D" id="3.40.50.300">
    <property type="entry name" value="P-loop containing nucleotide triphosphate hydrolases"/>
    <property type="match status" value="2"/>
</dbReference>
<evidence type="ECO:0000313" key="10">
    <source>
        <dbReference type="Proteomes" id="UP000622707"/>
    </source>
</evidence>
<dbReference type="SUPFAM" id="SSF52540">
    <property type="entry name" value="P-loop containing nucleoside triphosphate hydrolases"/>
    <property type="match status" value="1"/>
</dbReference>
<evidence type="ECO:0000256" key="4">
    <source>
        <dbReference type="ARBA" id="ARBA00022840"/>
    </source>
</evidence>
<comment type="caution">
    <text evidence="9">The sequence shown here is derived from an EMBL/GenBank/DDBJ whole genome shotgun (WGS) entry which is preliminary data.</text>
</comment>
<proteinExistence type="predicted"/>
<dbReference type="PANTHER" id="PTHR11070">
    <property type="entry name" value="UVRD / RECB / PCRA DNA HELICASE FAMILY MEMBER"/>
    <property type="match status" value="1"/>
</dbReference>
<dbReference type="InterPro" id="IPR027785">
    <property type="entry name" value="UvrD-like_helicase_C"/>
</dbReference>
<evidence type="ECO:0000259" key="8">
    <source>
        <dbReference type="Pfam" id="PF13538"/>
    </source>
</evidence>
<dbReference type="InterPro" id="IPR027417">
    <property type="entry name" value="P-loop_NTPase"/>
</dbReference>
<organism evidence="9 10">
    <name type="scientific">Ramlibacter alkalitolerans</name>
    <dbReference type="NCBI Taxonomy" id="2039631"/>
    <lineage>
        <taxon>Bacteria</taxon>
        <taxon>Pseudomonadati</taxon>
        <taxon>Pseudomonadota</taxon>
        <taxon>Betaproteobacteria</taxon>
        <taxon>Burkholderiales</taxon>
        <taxon>Comamonadaceae</taxon>
        <taxon>Ramlibacter</taxon>
    </lineage>
</organism>
<dbReference type="InterPro" id="IPR000212">
    <property type="entry name" value="DNA_helicase_UvrD/REP"/>
</dbReference>
<dbReference type="EMBL" id="JAEQND010000018">
    <property type="protein sequence ID" value="MBL0428433.1"/>
    <property type="molecule type" value="Genomic_DNA"/>
</dbReference>
<dbReference type="RefSeq" id="WP_201693064.1">
    <property type="nucleotide sequence ID" value="NZ_JAEQND010000018.1"/>
</dbReference>
<dbReference type="InterPro" id="IPR014017">
    <property type="entry name" value="DNA_helicase_UvrD-like_C"/>
</dbReference>
<dbReference type="Proteomes" id="UP000622707">
    <property type="component" value="Unassembled WGS sequence"/>
</dbReference>
<dbReference type="Pfam" id="PF13361">
    <property type="entry name" value="UvrD_C"/>
    <property type="match status" value="1"/>
</dbReference>
<gene>
    <name evidence="9" type="ORF">JI746_25235</name>
</gene>
<keyword evidence="4" id="KW-0067">ATP-binding</keyword>
<evidence type="ECO:0000256" key="5">
    <source>
        <dbReference type="ARBA" id="ARBA00034923"/>
    </source>
</evidence>
<evidence type="ECO:0000256" key="2">
    <source>
        <dbReference type="ARBA" id="ARBA00022801"/>
    </source>
</evidence>
<keyword evidence="10" id="KW-1185">Reference proteome</keyword>
<dbReference type="CDD" id="cd18807">
    <property type="entry name" value="SF1_C_UvrD"/>
    <property type="match status" value="1"/>
</dbReference>
<dbReference type="InterPro" id="IPR011528">
    <property type="entry name" value="NERD"/>
</dbReference>
<name>A0ABS1JVZ0_9BURK</name>
<evidence type="ECO:0000256" key="1">
    <source>
        <dbReference type="ARBA" id="ARBA00022741"/>
    </source>
</evidence>
<evidence type="ECO:0000256" key="3">
    <source>
        <dbReference type="ARBA" id="ARBA00022806"/>
    </source>
</evidence>
<keyword evidence="1" id="KW-0547">Nucleotide-binding</keyword>
<accession>A0ABS1JVZ0</accession>
<dbReference type="Pfam" id="PF13538">
    <property type="entry name" value="UvrD_C_2"/>
    <property type="match status" value="1"/>
</dbReference>
<dbReference type="PANTHER" id="PTHR11070:SF2">
    <property type="entry name" value="ATP-DEPENDENT DNA HELICASE SRS2"/>
    <property type="match status" value="1"/>
</dbReference>
<dbReference type="Pfam" id="PF08378">
    <property type="entry name" value="NERD"/>
    <property type="match status" value="1"/>
</dbReference>
<feature type="domain" description="NERD" evidence="6">
    <location>
        <begin position="16"/>
        <end position="110"/>
    </location>
</feature>
<feature type="domain" description="UvrD-like helicase C-terminal" evidence="7">
    <location>
        <begin position="423"/>
        <end position="528"/>
    </location>
</feature>
<keyword evidence="3" id="KW-0347">Helicase</keyword>
<feature type="domain" description="UvrD-like helicase C-terminal" evidence="8">
    <location>
        <begin position="544"/>
        <end position="595"/>
    </location>
</feature>
<protein>
    <recommendedName>
        <fullName evidence="5">DNA 3'-5' helicase II</fullName>
    </recommendedName>
</protein>